<accession>A0A830HS51</accession>
<evidence type="ECO:0000256" key="10">
    <source>
        <dbReference type="ARBA" id="ARBA00023136"/>
    </source>
</evidence>
<evidence type="ECO:0000256" key="14">
    <source>
        <dbReference type="SAM" id="SignalP"/>
    </source>
</evidence>
<feature type="chain" id="PRO_5032477556" evidence="14">
    <location>
        <begin position="18"/>
        <end position="839"/>
    </location>
</feature>
<protein>
    <submittedName>
        <fullName evidence="15">Uncharacterized protein</fullName>
    </submittedName>
</protein>
<reference evidence="15" key="1">
    <citation type="submission" date="2020-10" db="EMBL/GenBank/DDBJ databases">
        <title>Unveiling of a novel bifunctional photoreceptor, Dualchrome1, isolated from a cosmopolitan green alga.</title>
        <authorList>
            <person name="Suzuki S."/>
            <person name="Kawachi M."/>
        </authorList>
    </citation>
    <scope>NUCLEOTIDE SEQUENCE</scope>
    <source>
        <strain evidence="15">NIES 2893</strain>
    </source>
</reference>
<dbReference type="Gene3D" id="3.80.10.10">
    <property type="entry name" value="Ribonuclease Inhibitor"/>
    <property type="match status" value="2"/>
</dbReference>
<comment type="caution">
    <text evidence="15">The sequence shown here is derived from an EMBL/GenBank/DDBJ whole genome shotgun (WGS) entry which is preliminary data.</text>
</comment>
<keyword evidence="4" id="KW-1003">Cell membrane</keyword>
<dbReference type="InterPro" id="IPR032675">
    <property type="entry name" value="LRR_dom_sf"/>
</dbReference>
<dbReference type="EMBL" id="BNJQ01000027">
    <property type="protein sequence ID" value="GHP09974.1"/>
    <property type="molecule type" value="Genomic_DNA"/>
</dbReference>
<feature type="transmembrane region" description="Helical" evidence="13">
    <location>
        <begin position="793"/>
        <end position="815"/>
    </location>
</feature>
<evidence type="ECO:0000256" key="13">
    <source>
        <dbReference type="SAM" id="Phobius"/>
    </source>
</evidence>
<dbReference type="PANTHER" id="PTHR48062:SF52">
    <property type="entry name" value="RECEPTOR-LIKE PROTEIN 8-RELATED"/>
    <property type="match status" value="1"/>
</dbReference>
<keyword evidence="9 13" id="KW-1133">Transmembrane helix</keyword>
<keyword evidence="5" id="KW-0433">Leucine-rich repeat</keyword>
<dbReference type="GO" id="GO:0005886">
    <property type="term" value="C:plasma membrane"/>
    <property type="evidence" value="ECO:0007669"/>
    <property type="project" value="UniProtKB-SubCell"/>
</dbReference>
<dbReference type="PANTHER" id="PTHR48062">
    <property type="entry name" value="RECEPTOR-LIKE PROTEIN 14"/>
    <property type="match status" value="1"/>
</dbReference>
<evidence type="ECO:0000313" key="15">
    <source>
        <dbReference type="EMBL" id="GHP09974.1"/>
    </source>
</evidence>
<feature type="region of interest" description="Disordered" evidence="12">
    <location>
        <begin position="20"/>
        <end position="99"/>
    </location>
</feature>
<sequence length="839" mass="89972">MAAFVFFFVLLVSLLVASPQGDGGVSARPSYSNGGGAHTTNYWQQQASSSSSPMRANRRWIQEGFPEMMMPSPPPPTQQQQAEWEEQPPAPMAPPPPDVQLISTTSDDDNNAAAPAPPAVVLGGDFDESTYPVSMSPIMMDAESEKPMLLDTSSPLLGSLTAGERRYFEINTTNKDVLIILESIGGGDIDVYCTPADGLLGLMKPSPSFSVWKSEHGAGHDHVFIGRRDSFYSTTVNCVLAAFTSSEFSLTVELTEGERNANSSTIAAMNDVFRDCCTESPMSCMLWKETAMSIDAVMPASALCHMDGVALCDASGGVTHLDLSNFDMRCDAGGSLKDALGSMQTSLVRLDISGNPSLTGDIGEVLIAIRGAPLQSFDASKTSLKGMIDSNELFCEGGGDSRLSSLHSLSLEPIHDEEDDHNHEDGHEITMTFPACLLRSSLVELVVRHVDVPSGKLFDASSTTDLPQNNLTTLVCEDCNLKGSLPESVFTASPKLMIINLENNELTGEMPELAAESPIVSIELDDNQFAGRLPANYVNAKDIGHISVSNNRLTALPMDLDVPSPPAKLSLFMASNNSISGSIPSWLVMAPELMVLDLGANELSGTLPTQDSLFPTARIVILANNTLSGELPDAFQDSSLFSSRIVTMGPFALKHVLDLTNNALSGRLPVWLAEIRAPPHLDVKLSGNYWSDCEGEDDREMQLSLAAFGWTGACIKLDMDGLHTHSTDGPTDIQTTVDLPPAAGAQEEILSVKVEQEEPSRGGVEEETTTTTTNAVTTEETTTTTQKSRAGMIGLNAFLGTVLALSVVAVVILAVRHTRMKRRKEAARRFVAEMPNVNV</sequence>
<evidence type="ECO:0000256" key="11">
    <source>
        <dbReference type="ARBA" id="ARBA00037847"/>
    </source>
</evidence>
<feature type="region of interest" description="Disordered" evidence="12">
    <location>
        <begin position="756"/>
        <end position="785"/>
    </location>
</feature>
<dbReference type="GO" id="GO:0012505">
    <property type="term" value="C:endomembrane system"/>
    <property type="evidence" value="ECO:0007669"/>
    <property type="project" value="UniProtKB-SubCell"/>
</dbReference>
<evidence type="ECO:0000256" key="4">
    <source>
        <dbReference type="ARBA" id="ARBA00022475"/>
    </source>
</evidence>
<comment type="subcellular location">
    <subcellularLocation>
        <location evidence="1">Cell membrane</location>
    </subcellularLocation>
    <subcellularLocation>
        <location evidence="2">Cytoplasm</location>
        <location evidence="2">Cytoskeleton</location>
        <location evidence="2">Cilium axoneme</location>
    </subcellularLocation>
    <subcellularLocation>
        <location evidence="11">Endomembrane system</location>
        <topology evidence="11">Single-pass membrane protein</topology>
    </subcellularLocation>
</comment>
<dbReference type="Proteomes" id="UP000660262">
    <property type="component" value="Unassembled WGS sequence"/>
</dbReference>
<gene>
    <name evidence="15" type="ORF">PPROV_000870700</name>
</gene>
<keyword evidence="6 13" id="KW-0812">Transmembrane</keyword>
<dbReference type="OrthoDB" id="514359at2759"/>
<evidence type="ECO:0000256" key="5">
    <source>
        <dbReference type="ARBA" id="ARBA00022614"/>
    </source>
</evidence>
<comment type="similarity">
    <text evidence="3">Belongs to the RLP family.</text>
</comment>
<dbReference type="SUPFAM" id="SSF52047">
    <property type="entry name" value="RNI-like"/>
    <property type="match status" value="1"/>
</dbReference>
<keyword evidence="10 13" id="KW-0472">Membrane</keyword>
<name>A0A830HS51_9CHLO</name>
<dbReference type="SUPFAM" id="SSF52058">
    <property type="entry name" value="L domain-like"/>
    <property type="match status" value="1"/>
</dbReference>
<keyword evidence="8" id="KW-0677">Repeat</keyword>
<evidence type="ECO:0000313" key="16">
    <source>
        <dbReference type="Proteomes" id="UP000660262"/>
    </source>
</evidence>
<evidence type="ECO:0000256" key="7">
    <source>
        <dbReference type="ARBA" id="ARBA00022729"/>
    </source>
</evidence>
<dbReference type="AlphaFoldDB" id="A0A830HS51"/>
<evidence type="ECO:0000256" key="12">
    <source>
        <dbReference type="SAM" id="MobiDB-lite"/>
    </source>
</evidence>
<feature type="compositionally biased region" description="Pro residues" evidence="12">
    <location>
        <begin position="88"/>
        <end position="98"/>
    </location>
</feature>
<evidence type="ECO:0000256" key="3">
    <source>
        <dbReference type="ARBA" id="ARBA00009592"/>
    </source>
</evidence>
<dbReference type="InterPro" id="IPR051502">
    <property type="entry name" value="RLP_Defense_Trigger"/>
</dbReference>
<proteinExistence type="inferred from homology"/>
<feature type="signal peptide" evidence="14">
    <location>
        <begin position="1"/>
        <end position="17"/>
    </location>
</feature>
<evidence type="ECO:0000256" key="8">
    <source>
        <dbReference type="ARBA" id="ARBA00022737"/>
    </source>
</evidence>
<evidence type="ECO:0000256" key="2">
    <source>
        <dbReference type="ARBA" id="ARBA00004430"/>
    </source>
</evidence>
<evidence type="ECO:0000256" key="6">
    <source>
        <dbReference type="ARBA" id="ARBA00022692"/>
    </source>
</evidence>
<evidence type="ECO:0000256" key="1">
    <source>
        <dbReference type="ARBA" id="ARBA00004236"/>
    </source>
</evidence>
<keyword evidence="7 14" id="KW-0732">Signal</keyword>
<feature type="compositionally biased region" description="Low complexity" evidence="12">
    <location>
        <begin position="769"/>
        <end position="785"/>
    </location>
</feature>
<feature type="compositionally biased region" description="Polar residues" evidence="12">
    <location>
        <begin position="38"/>
        <end position="54"/>
    </location>
</feature>
<dbReference type="GO" id="GO:0005930">
    <property type="term" value="C:axoneme"/>
    <property type="evidence" value="ECO:0007669"/>
    <property type="project" value="UniProtKB-SubCell"/>
</dbReference>
<keyword evidence="16" id="KW-1185">Reference proteome</keyword>
<evidence type="ECO:0000256" key="9">
    <source>
        <dbReference type="ARBA" id="ARBA00022989"/>
    </source>
</evidence>
<organism evidence="15 16">
    <name type="scientific">Pycnococcus provasolii</name>
    <dbReference type="NCBI Taxonomy" id="41880"/>
    <lineage>
        <taxon>Eukaryota</taxon>
        <taxon>Viridiplantae</taxon>
        <taxon>Chlorophyta</taxon>
        <taxon>Pseudoscourfieldiophyceae</taxon>
        <taxon>Pseudoscourfieldiales</taxon>
        <taxon>Pycnococcaceae</taxon>
        <taxon>Pycnococcus</taxon>
    </lineage>
</organism>